<gene>
    <name evidence="1" type="ORF">DILT_LOCUS16407</name>
</gene>
<dbReference type="AlphaFoldDB" id="A0A3P7QQF2"/>
<keyword evidence="2" id="KW-1185">Reference proteome</keyword>
<sequence>MKDRFRYICHHLSAEALSKASSFGVKFIVDIDSLLSSLRRIIATLKPPVVAYRQFSSRLQLSGEIARD</sequence>
<dbReference type="OrthoDB" id="10462590at2759"/>
<evidence type="ECO:0000313" key="2">
    <source>
        <dbReference type="Proteomes" id="UP000281553"/>
    </source>
</evidence>
<accession>A0A3P7QQF2</accession>
<evidence type="ECO:0000313" key="1">
    <source>
        <dbReference type="EMBL" id="VDN34052.1"/>
    </source>
</evidence>
<dbReference type="Proteomes" id="UP000281553">
    <property type="component" value="Unassembled WGS sequence"/>
</dbReference>
<dbReference type="EMBL" id="UYRU01084661">
    <property type="protein sequence ID" value="VDN34052.1"/>
    <property type="molecule type" value="Genomic_DNA"/>
</dbReference>
<proteinExistence type="predicted"/>
<reference evidence="1 2" key="1">
    <citation type="submission" date="2018-11" db="EMBL/GenBank/DDBJ databases">
        <authorList>
            <consortium name="Pathogen Informatics"/>
        </authorList>
    </citation>
    <scope>NUCLEOTIDE SEQUENCE [LARGE SCALE GENOMIC DNA]</scope>
</reference>
<name>A0A3P7QQF2_DIBLA</name>
<organism evidence="1 2">
    <name type="scientific">Dibothriocephalus latus</name>
    <name type="common">Fish tapeworm</name>
    <name type="synonym">Diphyllobothrium latum</name>
    <dbReference type="NCBI Taxonomy" id="60516"/>
    <lineage>
        <taxon>Eukaryota</taxon>
        <taxon>Metazoa</taxon>
        <taxon>Spiralia</taxon>
        <taxon>Lophotrochozoa</taxon>
        <taxon>Platyhelminthes</taxon>
        <taxon>Cestoda</taxon>
        <taxon>Eucestoda</taxon>
        <taxon>Diphyllobothriidea</taxon>
        <taxon>Diphyllobothriidae</taxon>
        <taxon>Dibothriocephalus</taxon>
    </lineage>
</organism>
<protein>
    <submittedName>
        <fullName evidence="1">Uncharacterized protein</fullName>
    </submittedName>
</protein>